<organism evidence="1 2">
    <name type="scientific">Pseudorhizobium tarimense</name>
    <dbReference type="NCBI Taxonomy" id="1079109"/>
    <lineage>
        <taxon>Bacteria</taxon>
        <taxon>Pseudomonadati</taxon>
        <taxon>Pseudomonadota</taxon>
        <taxon>Alphaproteobacteria</taxon>
        <taxon>Hyphomicrobiales</taxon>
        <taxon>Rhizobiaceae</taxon>
        <taxon>Rhizobium/Agrobacterium group</taxon>
        <taxon>Pseudorhizobium</taxon>
    </lineage>
</organism>
<protein>
    <recommendedName>
        <fullName evidence="3">AsnC family protein</fullName>
    </recommendedName>
</protein>
<evidence type="ECO:0008006" key="3">
    <source>
        <dbReference type="Google" id="ProtNLM"/>
    </source>
</evidence>
<sequence>MLRLRDMEEYDLLCQRLFRDQTNVARFFTMMVIRTAKEETAIRL</sequence>
<proteinExistence type="predicted"/>
<name>A0ABV2H200_9HYPH</name>
<evidence type="ECO:0000313" key="2">
    <source>
        <dbReference type="Proteomes" id="UP001549031"/>
    </source>
</evidence>
<dbReference type="Proteomes" id="UP001549031">
    <property type="component" value="Unassembled WGS sequence"/>
</dbReference>
<dbReference type="EMBL" id="JBEPLJ010000002">
    <property type="protein sequence ID" value="MET3584432.1"/>
    <property type="molecule type" value="Genomic_DNA"/>
</dbReference>
<comment type="caution">
    <text evidence="1">The sequence shown here is derived from an EMBL/GenBank/DDBJ whole genome shotgun (WGS) entry which is preliminary data.</text>
</comment>
<keyword evidence="2" id="KW-1185">Reference proteome</keyword>
<gene>
    <name evidence="1" type="ORF">ABID21_000527</name>
</gene>
<evidence type="ECO:0000313" key="1">
    <source>
        <dbReference type="EMBL" id="MET3584432.1"/>
    </source>
</evidence>
<dbReference type="Gene3D" id="3.30.70.920">
    <property type="match status" value="1"/>
</dbReference>
<accession>A0ABV2H200</accession>
<reference evidence="1 2" key="1">
    <citation type="submission" date="2024-06" db="EMBL/GenBank/DDBJ databases">
        <title>Genomic Encyclopedia of Type Strains, Phase IV (KMG-IV): sequencing the most valuable type-strain genomes for metagenomic binning, comparative biology and taxonomic classification.</title>
        <authorList>
            <person name="Goeker M."/>
        </authorList>
    </citation>
    <scope>NUCLEOTIDE SEQUENCE [LARGE SCALE GENOMIC DNA]</scope>
    <source>
        <strain evidence="1 2">DSM 105042</strain>
    </source>
</reference>